<dbReference type="AlphaFoldDB" id="A0A2H9T3L7"/>
<name>A0A2H9T3L7_9ZZZZ</name>
<accession>A0A2H9T3L7</accession>
<protein>
    <submittedName>
        <fullName evidence="1">Uncharacterized protein</fullName>
    </submittedName>
</protein>
<reference evidence="1" key="1">
    <citation type="journal article" date="2017" name="Appl. Environ. Microbiol.">
        <title>Molecular characterization of an Endozoicomonas-like organism causing infection in king scallop Pecten maximus L.</title>
        <authorList>
            <person name="Cano I."/>
            <person name="van Aerle R."/>
            <person name="Ross S."/>
            <person name="Verner-Jeffreys D.W."/>
            <person name="Paley R.K."/>
            <person name="Rimmer G."/>
            <person name="Ryder D."/>
            <person name="Hooper P."/>
            <person name="Stone D."/>
            <person name="Feist S.W."/>
        </authorList>
    </citation>
    <scope>NUCLEOTIDE SEQUENCE</scope>
</reference>
<comment type="caution">
    <text evidence="1">The sequence shown here is derived from an EMBL/GenBank/DDBJ whole genome shotgun (WGS) entry which is preliminary data.</text>
</comment>
<proteinExistence type="predicted"/>
<sequence>MENVANALKKLPNFPQRDKLIHIWNNLITCHNKETEILLLDATQYADCQFSELMQDEEERIKKEKEELHQQYAVPVISNSEYSSENDSDSDQDQEIVNGAIASIEYPDKEEQGISINKEIKEKLMAAAKMTKEKKYMEAIQWLKKMEKDYKDNLFLIARMKLLCSENRIEFLKQKIKAFSQIESYRAQSGAWNALYEEALNHNKRTPCLPIHLVHTTVAEISKLAAGFQERNDMLKLALTEQQEAIKLLISISQDATLLSLQQEDIKSNLAMAKTQHVYFLSVFNNVLSCFDNIQNMFKLKKELLERDRSNAYCWNIGLDLWKPETKEKERPTPTEKIFSLMRSTTKKVESLKYMQASNSDIETISNLVCQDSLSW</sequence>
<organism evidence="1">
    <name type="scientific">invertebrate metagenome</name>
    <dbReference type="NCBI Taxonomy" id="1711999"/>
    <lineage>
        <taxon>unclassified sequences</taxon>
        <taxon>metagenomes</taxon>
        <taxon>organismal metagenomes</taxon>
    </lineage>
</organism>
<evidence type="ECO:0000313" key="1">
    <source>
        <dbReference type="EMBL" id="PJE77791.1"/>
    </source>
</evidence>
<gene>
    <name evidence="1" type="ORF">CI610_03278</name>
</gene>
<dbReference type="EMBL" id="NSIT01000373">
    <property type="protein sequence ID" value="PJE77791.1"/>
    <property type="molecule type" value="Genomic_DNA"/>
</dbReference>